<dbReference type="Gene3D" id="1.10.260.40">
    <property type="entry name" value="lambda repressor-like DNA-binding domains"/>
    <property type="match status" value="1"/>
</dbReference>
<reference evidence="3" key="1">
    <citation type="journal article" date="2019" name="Int. J. Syst. Evol. Microbiol.">
        <title>The Global Catalogue of Microorganisms (GCM) 10K type strain sequencing project: providing services to taxonomists for standard genome sequencing and annotation.</title>
        <authorList>
            <consortium name="The Broad Institute Genomics Platform"/>
            <consortium name="The Broad Institute Genome Sequencing Center for Infectious Disease"/>
            <person name="Wu L."/>
            <person name="Ma J."/>
        </authorList>
    </citation>
    <scope>NUCLEOTIDE SEQUENCE [LARGE SCALE GENOMIC DNA]</scope>
    <source>
        <strain evidence="3">JCM 17441</strain>
    </source>
</reference>
<dbReference type="SUPFAM" id="SSF47413">
    <property type="entry name" value="lambda repressor-like DNA-binding domains"/>
    <property type="match status" value="1"/>
</dbReference>
<evidence type="ECO:0000313" key="3">
    <source>
        <dbReference type="Proteomes" id="UP001500620"/>
    </source>
</evidence>
<dbReference type="CDD" id="cd00093">
    <property type="entry name" value="HTH_XRE"/>
    <property type="match status" value="1"/>
</dbReference>
<dbReference type="InterPro" id="IPR011990">
    <property type="entry name" value="TPR-like_helical_dom_sf"/>
</dbReference>
<dbReference type="Pfam" id="PF13560">
    <property type="entry name" value="HTH_31"/>
    <property type="match status" value="1"/>
</dbReference>
<name>A0ABP8DW22_9ACTN</name>
<gene>
    <name evidence="2" type="ORF">GCM10022255_114750</name>
</gene>
<proteinExistence type="predicted"/>
<evidence type="ECO:0000259" key="1">
    <source>
        <dbReference type="PROSITE" id="PS50943"/>
    </source>
</evidence>
<dbReference type="SMART" id="SM00530">
    <property type="entry name" value="HTH_XRE"/>
    <property type="match status" value="1"/>
</dbReference>
<organism evidence="2 3">
    <name type="scientific">Dactylosporangium darangshiense</name>
    <dbReference type="NCBI Taxonomy" id="579108"/>
    <lineage>
        <taxon>Bacteria</taxon>
        <taxon>Bacillati</taxon>
        <taxon>Actinomycetota</taxon>
        <taxon>Actinomycetes</taxon>
        <taxon>Micromonosporales</taxon>
        <taxon>Micromonosporaceae</taxon>
        <taxon>Dactylosporangium</taxon>
    </lineage>
</organism>
<dbReference type="Proteomes" id="UP001500620">
    <property type="component" value="Unassembled WGS sequence"/>
</dbReference>
<dbReference type="Gene3D" id="1.25.40.10">
    <property type="entry name" value="Tetratricopeptide repeat domain"/>
    <property type="match status" value="1"/>
</dbReference>
<feature type="domain" description="HTH cro/C1-type" evidence="1">
    <location>
        <begin position="12"/>
        <end position="68"/>
    </location>
</feature>
<keyword evidence="3" id="KW-1185">Reference proteome</keyword>
<protein>
    <submittedName>
        <fullName evidence="2">Helix-turn-helix transcriptional regulator</fullName>
    </submittedName>
</protein>
<dbReference type="PROSITE" id="PS50943">
    <property type="entry name" value="HTH_CROC1"/>
    <property type="match status" value="1"/>
</dbReference>
<accession>A0ABP8DW22</accession>
<sequence>MEIDEWAIGQRIAQYRQRRGLTQDELAGLAGISLSMMKKIEAGTRTVTRFSQLVLFAQILRVSDLRELTGVPMSLMPAGRRGHPAADAVRTAVLERGHGAEPVGLARLQRLVGRAWGTWQEPSTFRYDAVGQHLTDVIGRAQAQIDASTGDERRPALATASAVYQLARTWTKRVGEYDLSWVVADRAVACAVDADDPDLAAAAAWNLAMILSAQGKTTQARSVVRYAIDQLGRLVGDQPAPARLAAYGGLHLLGATEAAREDDARDAWNLLDAAAAIAARTGETNHHRMVFGPTNVALHRISTAIELGRTREAVELIERTDARNAASVERRLTFHIDAARCYTRRDNAVAAVHMMGRVLHDSRDELRYNPIARETLRQLAARCTPSIRVDLDPLLEAAGLTP</sequence>
<evidence type="ECO:0000313" key="2">
    <source>
        <dbReference type="EMBL" id="GAA4264112.1"/>
    </source>
</evidence>
<dbReference type="EMBL" id="BAABAT010000096">
    <property type="protein sequence ID" value="GAA4264112.1"/>
    <property type="molecule type" value="Genomic_DNA"/>
</dbReference>
<dbReference type="InterPro" id="IPR010982">
    <property type="entry name" value="Lambda_DNA-bd_dom_sf"/>
</dbReference>
<comment type="caution">
    <text evidence="2">The sequence shown here is derived from an EMBL/GenBank/DDBJ whole genome shotgun (WGS) entry which is preliminary data.</text>
</comment>
<dbReference type="InterPro" id="IPR001387">
    <property type="entry name" value="Cro/C1-type_HTH"/>
</dbReference>